<proteinExistence type="predicted"/>
<accession>A0A0E9V3B4</accession>
<reference evidence="1" key="1">
    <citation type="submission" date="2014-11" db="EMBL/GenBank/DDBJ databases">
        <authorList>
            <person name="Amaro Gonzalez C."/>
        </authorList>
    </citation>
    <scope>NUCLEOTIDE SEQUENCE</scope>
</reference>
<dbReference type="EMBL" id="GBXM01036652">
    <property type="protein sequence ID" value="JAH71925.1"/>
    <property type="molecule type" value="Transcribed_RNA"/>
</dbReference>
<sequence length="43" mass="5149">MMENPSLWTFCYSNLQRLKILVTRTRKVNLTRVQNQAASRHRS</sequence>
<evidence type="ECO:0000313" key="1">
    <source>
        <dbReference type="EMBL" id="JAH71925.1"/>
    </source>
</evidence>
<reference evidence="1" key="2">
    <citation type="journal article" date="2015" name="Fish Shellfish Immunol.">
        <title>Early steps in the European eel (Anguilla anguilla)-Vibrio vulnificus interaction in the gills: Role of the RtxA13 toxin.</title>
        <authorList>
            <person name="Callol A."/>
            <person name="Pajuelo D."/>
            <person name="Ebbesson L."/>
            <person name="Teles M."/>
            <person name="MacKenzie S."/>
            <person name="Amaro C."/>
        </authorList>
    </citation>
    <scope>NUCLEOTIDE SEQUENCE</scope>
</reference>
<organism evidence="1">
    <name type="scientific">Anguilla anguilla</name>
    <name type="common">European freshwater eel</name>
    <name type="synonym">Muraena anguilla</name>
    <dbReference type="NCBI Taxonomy" id="7936"/>
    <lineage>
        <taxon>Eukaryota</taxon>
        <taxon>Metazoa</taxon>
        <taxon>Chordata</taxon>
        <taxon>Craniata</taxon>
        <taxon>Vertebrata</taxon>
        <taxon>Euteleostomi</taxon>
        <taxon>Actinopterygii</taxon>
        <taxon>Neopterygii</taxon>
        <taxon>Teleostei</taxon>
        <taxon>Anguilliformes</taxon>
        <taxon>Anguillidae</taxon>
        <taxon>Anguilla</taxon>
    </lineage>
</organism>
<name>A0A0E9V3B4_ANGAN</name>
<dbReference type="AlphaFoldDB" id="A0A0E9V3B4"/>
<protein>
    <submittedName>
        <fullName evidence="1">Uncharacterized protein</fullName>
    </submittedName>
</protein>